<evidence type="ECO:0000256" key="1">
    <source>
        <dbReference type="SAM" id="Coils"/>
    </source>
</evidence>
<dbReference type="AlphaFoldDB" id="K0SMN1"/>
<evidence type="ECO:0000256" key="2">
    <source>
        <dbReference type="SAM" id="MobiDB-lite"/>
    </source>
</evidence>
<dbReference type="Proteomes" id="UP000266841">
    <property type="component" value="Unassembled WGS sequence"/>
</dbReference>
<feature type="compositionally biased region" description="Basic residues" evidence="2">
    <location>
        <begin position="202"/>
        <end position="215"/>
    </location>
</feature>
<dbReference type="EMBL" id="AGNL01015183">
    <property type="protein sequence ID" value="EJK66224.1"/>
    <property type="molecule type" value="Genomic_DNA"/>
</dbReference>
<comment type="caution">
    <text evidence="3">The sequence shown here is derived from an EMBL/GenBank/DDBJ whole genome shotgun (WGS) entry which is preliminary data.</text>
</comment>
<feature type="compositionally biased region" description="Basic and acidic residues" evidence="2">
    <location>
        <begin position="139"/>
        <end position="154"/>
    </location>
</feature>
<keyword evidence="1" id="KW-0175">Coiled coil</keyword>
<feature type="region of interest" description="Disordered" evidence="2">
    <location>
        <begin position="181"/>
        <end position="269"/>
    </location>
</feature>
<protein>
    <submittedName>
        <fullName evidence="3">Uncharacterized protein</fullName>
    </submittedName>
</protein>
<feature type="compositionally biased region" description="Basic and acidic residues" evidence="2">
    <location>
        <begin position="312"/>
        <end position="322"/>
    </location>
</feature>
<feature type="compositionally biased region" description="Polar residues" evidence="2">
    <location>
        <begin position="25"/>
        <end position="41"/>
    </location>
</feature>
<keyword evidence="4" id="KW-1185">Reference proteome</keyword>
<feature type="compositionally biased region" description="Basic and acidic residues" evidence="2">
    <location>
        <begin position="374"/>
        <end position="385"/>
    </location>
</feature>
<feature type="compositionally biased region" description="Basic and acidic residues" evidence="2">
    <location>
        <begin position="283"/>
        <end position="292"/>
    </location>
</feature>
<feature type="compositionally biased region" description="Basic residues" evidence="2">
    <location>
        <begin position="386"/>
        <end position="409"/>
    </location>
</feature>
<feature type="compositionally biased region" description="Basic and acidic residues" evidence="2">
    <location>
        <begin position="234"/>
        <end position="252"/>
    </location>
</feature>
<feature type="coiled-coil region" evidence="1">
    <location>
        <begin position="696"/>
        <end position="737"/>
    </location>
</feature>
<proteinExistence type="predicted"/>
<name>K0SMN1_THAOC</name>
<accession>K0SMN1</accession>
<reference evidence="3 4" key="1">
    <citation type="journal article" date="2012" name="Genome Biol.">
        <title>Genome and low-iron response of an oceanic diatom adapted to chronic iron limitation.</title>
        <authorList>
            <person name="Lommer M."/>
            <person name="Specht M."/>
            <person name="Roy A.S."/>
            <person name="Kraemer L."/>
            <person name="Andreson R."/>
            <person name="Gutowska M.A."/>
            <person name="Wolf J."/>
            <person name="Bergner S.V."/>
            <person name="Schilhabel M.B."/>
            <person name="Klostermeier U.C."/>
            <person name="Beiko R.G."/>
            <person name="Rosenstiel P."/>
            <person name="Hippler M."/>
            <person name="Laroche J."/>
        </authorList>
    </citation>
    <scope>NUCLEOTIDE SEQUENCE [LARGE SCALE GENOMIC DNA]</scope>
    <source>
        <strain evidence="3 4">CCMP1005</strain>
    </source>
</reference>
<feature type="region of interest" description="Disordered" evidence="2">
    <location>
        <begin position="641"/>
        <end position="662"/>
    </location>
</feature>
<feature type="compositionally biased region" description="Basic and acidic residues" evidence="2">
    <location>
        <begin position="331"/>
        <end position="351"/>
    </location>
</feature>
<feature type="compositionally biased region" description="Low complexity" evidence="2">
    <location>
        <begin position="44"/>
        <end position="68"/>
    </location>
</feature>
<sequence>MTAASSADSSRFSFRRPKKKKTQTEHGQTPAAYNNGASGSFTKPRPTGSRPSAAPPSSSSRRNRSYSPTHQKKKPSSSASSKSRPAVTRTNSQIMMVSRDYSIEAATEEFRQAGLRRKTAGQPSLRMAASERLRLREILMARGRGDDSSDEEGKSPSFDVADSSIYRGEAVLRFRELLNDDNRGDLDASEPSLSKKPQGGRSGRRRGRRPSRRRSMSFDDKDAAAFLLAGLKGGDGRPDNNNKPDINERPDDNSSSYSSGQFKNSLKSSGKLFDEKIRLALEKKERKKLEKKSSKRERRKGSLLSKDKSRRGRDDSAVDRGKVQRSRRRSMSCDDKEVAAFLKLKEDRQNRSSETSCPSSVEGHNMSSNSLVEDSGHTLGSDRSRKSAKSSKRERRKSGLVKGTSRRRTAERGAAPRSRRRSMSCDDKDVAAYLRGRGEMPNNSSVEEEEEEETRAVTRRPFAGHDHEPPARTGSSEYDREIMLERQAEERQRIERERNTAEQAERVAQRRFERWKRRSQMGMQQQSPVADDGGGDGDSSGCGTTRRSLSDPDMAGSLMGDSTLTRDAYDDDDDVRGDMFGDDGTPPVHRPSRPGPGPYSNRRGTIDQHALVNFVRSPGLDDSVMDGDRPMSRLYEQIMPRDSLAPNGATSAQSPGGGGNDHASVLNFSTMSMRGSLHDSTQHSDEYSQRFSMDEYIQLKMSVAELRSELQEAHNLASRYQSRLKEVEVDRKSIEKKNKMLMGIVVGAVKEGKLSVSVLKGLKD</sequence>
<feature type="region of interest" description="Disordered" evidence="2">
    <location>
        <begin position="1"/>
        <end position="96"/>
    </location>
</feature>
<evidence type="ECO:0000313" key="3">
    <source>
        <dbReference type="EMBL" id="EJK66224.1"/>
    </source>
</evidence>
<organism evidence="3 4">
    <name type="scientific">Thalassiosira oceanica</name>
    <name type="common">Marine diatom</name>
    <dbReference type="NCBI Taxonomy" id="159749"/>
    <lineage>
        <taxon>Eukaryota</taxon>
        <taxon>Sar</taxon>
        <taxon>Stramenopiles</taxon>
        <taxon>Ochrophyta</taxon>
        <taxon>Bacillariophyta</taxon>
        <taxon>Coscinodiscophyceae</taxon>
        <taxon>Thalassiosirophycidae</taxon>
        <taxon>Thalassiosirales</taxon>
        <taxon>Thalassiosiraceae</taxon>
        <taxon>Thalassiosira</taxon>
    </lineage>
</organism>
<feature type="region of interest" description="Disordered" evidence="2">
    <location>
        <begin position="139"/>
        <end position="162"/>
    </location>
</feature>
<feature type="compositionally biased region" description="Low complexity" evidence="2">
    <location>
        <begin position="1"/>
        <end position="12"/>
    </location>
</feature>
<evidence type="ECO:0000313" key="4">
    <source>
        <dbReference type="Proteomes" id="UP000266841"/>
    </source>
</evidence>
<gene>
    <name evidence="3" type="ORF">THAOC_12868</name>
</gene>
<feature type="compositionally biased region" description="Polar residues" evidence="2">
    <location>
        <begin position="253"/>
        <end position="268"/>
    </location>
</feature>
<feature type="compositionally biased region" description="Basic and acidic residues" evidence="2">
    <location>
        <begin position="477"/>
        <end position="512"/>
    </location>
</feature>
<feature type="region of interest" description="Disordered" evidence="2">
    <location>
        <begin position="283"/>
        <end position="604"/>
    </location>
</feature>